<evidence type="ECO:0000313" key="2">
    <source>
        <dbReference type="EMBL" id="CUS04058.2"/>
    </source>
</evidence>
<dbReference type="RefSeq" id="WP_095043457.1">
    <property type="nucleotide sequence ID" value="NZ_LN890655.1"/>
</dbReference>
<reference evidence="2" key="1">
    <citation type="submission" date="2016-01" db="EMBL/GenBank/DDBJ databases">
        <authorList>
            <person name="Mcilroy J.S."/>
            <person name="Karst M S."/>
            <person name="Albertsen M."/>
        </authorList>
    </citation>
    <scope>NUCLEOTIDE SEQUENCE</scope>
    <source>
        <strain evidence="2">Cfx-K</strain>
    </source>
</reference>
<dbReference type="InterPro" id="IPR043734">
    <property type="entry name" value="DUF5678"/>
</dbReference>
<dbReference type="Pfam" id="PF18929">
    <property type="entry name" value="DUF5678"/>
    <property type="match status" value="1"/>
</dbReference>
<dbReference type="EMBL" id="LN890655">
    <property type="protein sequence ID" value="CUS04058.2"/>
    <property type="molecule type" value="Genomic_DNA"/>
</dbReference>
<feature type="domain" description="DUF5678" evidence="1">
    <location>
        <begin position="66"/>
        <end position="104"/>
    </location>
</feature>
<name>A0A160T4N2_9CHLR</name>
<dbReference type="KEGG" id="pbf:CFX0092_A2180"/>
<sequence>MSTEVTLTLPDTVYRQVEATARRNQRTVIDVLTDTVTQAFDSIFDISPDREKMEEEQAAYERQREEIIAQYEGEYVAVHGGKMVDHDPDEIALLRRIDANYPKDVVHMRLVTRQPDRELRVTSAWFVK</sequence>
<proteinExistence type="predicted"/>
<protein>
    <recommendedName>
        <fullName evidence="1">DUF5678 domain-containing protein</fullName>
    </recommendedName>
</protein>
<gene>
    <name evidence="2" type="ORF">CFX0092_A2180</name>
</gene>
<keyword evidence="3" id="KW-1185">Reference proteome</keyword>
<organism evidence="2 3">
    <name type="scientific">Candidatus Promineifilum breve</name>
    <dbReference type="NCBI Taxonomy" id="1806508"/>
    <lineage>
        <taxon>Bacteria</taxon>
        <taxon>Bacillati</taxon>
        <taxon>Chloroflexota</taxon>
        <taxon>Ardenticatenia</taxon>
        <taxon>Candidatus Promineifilales</taxon>
        <taxon>Candidatus Promineifilaceae</taxon>
        <taxon>Candidatus Promineifilum</taxon>
    </lineage>
</organism>
<evidence type="ECO:0000313" key="3">
    <source>
        <dbReference type="Proteomes" id="UP000215027"/>
    </source>
</evidence>
<evidence type="ECO:0000259" key="1">
    <source>
        <dbReference type="Pfam" id="PF18929"/>
    </source>
</evidence>
<dbReference type="Proteomes" id="UP000215027">
    <property type="component" value="Chromosome I"/>
</dbReference>
<dbReference type="AlphaFoldDB" id="A0A160T4N2"/>
<accession>A0A160T4N2</accession>